<sequence>MVYYCNGYTSYYPCRSGGLGYGSRIGIGVAIAVAIILIIIVFSITARRRRRRFTQQPAQTIPMSYQNNQPTNYYQGYNNGYASQASPYGQQQGSTGQAYGPPPGAPPANNDDAALYAPPPGPPPPAYVPRDERKGAETANV</sequence>
<dbReference type="Proteomes" id="UP000324022">
    <property type="component" value="Unassembled WGS sequence"/>
</dbReference>
<feature type="transmembrane region" description="Helical" evidence="2">
    <location>
        <begin position="25"/>
        <end position="46"/>
    </location>
</feature>
<keyword evidence="4" id="KW-1185">Reference proteome</keyword>
<evidence type="ECO:0000313" key="4">
    <source>
        <dbReference type="Proteomes" id="UP000324022"/>
    </source>
</evidence>
<keyword evidence="2" id="KW-0472">Membrane</keyword>
<proteinExistence type="predicted"/>
<dbReference type="AlphaFoldDB" id="A0A5C3DQM9"/>
<organism evidence="3 4">
    <name type="scientific">Ustilago trichophora</name>
    <dbReference type="NCBI Taxonomy" id="86804"/>
    <lineage>
        <taxon>Eukaryota</taxon>
        <taxon>Fungi</taxon>
        <taxon>Dikarya</taxon>
        <taxon>Basidiomycota</taxon>
        <taxon>Ustilaginomycotina</taxon>
        <taxon>Ustilaginomycetes</taxon>
        <taxon>Ustilaginales</taxon>
        <taxon>Ustilaginaceae</taxon>
        <taxon>Ustilago</taxon>
    </lineage>
</organism>
<feature type="compositionally biased region" description="Basic and acidic residues" evidence="1">
    <location>
        <begin position="129"/>
        <end position="141"/>
    </location>
</feature>
<gene>
    <name evidence="3" type="ORF">UTRI_00034</name>
</gene>
<reference evidence="3 4" key="1">
    <citation type="submission" date="2018-03" db="EMBL/GenBank/DDBJ databases">
        <authorList>
            <person name="Guldener U."/>
        </authorList>
    </citation>
    <scope>NUCLEOTIDE SEQUENCE [LARGE SCALE GENOMIC DNA]</scope>
    <source>
        <strain evidence="3 4">NBRC100155</strain>
    </source>
</reference>
<evidence type="ECO:0000256" key="1">
    <source>
        <dbReference type="SAM" id="MobiDB-lite"/>
    </source>
</evidence>
<feature type="region of interest" description="Disordered" evidence="1">
    <location>
        <begin position="51"/>
        <end position="141"/>
    </location>
</feature>
<dbReference type="OrthoDB" id="10547331at2759"/>
<name>A0A5C3DQM9_9BASI</name>
<feature type="compositionally biased region" description="Polar residues" evidence="1">
    <location>
        <begin position="54"/>
        <end position="97"/>
    </location>
</feature>
<dbReference type="EMBL" id="OOIN01000002">
    <property type="protein sequence ID" value="SPO20558.1"/>
    <property type="molecule type" value="Genomic_DNA"/>
</dbReference>
<keyword evidence="2" id="KW-0812">Transmembrane</keyword>
<accession>A0A5C3DQM9</accession>
<protein>
    <submittedName>
        <fullName evidence="3">Uncharacterized protein</fullName>
    </submittedName>
</protein>
<evidence type="ECO:0000256" key="2">
    <source>
        <dbReference type="SAM" id="Phobius"/>
    </source>
</evidence>
<feature type="compositionally biased region" description="Low complexity" evidence="1">
    <location>
        <begin position="107"/>
        <end position="116"/>
    </location>
</feature>
<keyword evidence="2" id="KW-1133">Transmembrane helix</keyword>
<feature type="compositionally biased region" description="Pro residues" evidence="1">
    <location>
        <begin position="117"/>
        <end position="127"/>
    </location>
</feature>
<evidence type="ECO:0000313" key="3">
    <source>
        <dbReference type="EMBL" id="SPO20558.1"/>
    </source>
</evidence>